<proteinExistence type="predicted"/>
<dbReference type="Pfam" id="PF01955">
    <property type="entry name" value="CbiZ"/>
    <property type="match status" value="1"/>
</dbReference>
<dbReference type="RefSeq" id="WP_253759512.1">
    <property type="nucleotide sequence ID" value="NZ_JAMZDZ010000001.1"/>
</dbReference>
<protein>
    <submittedName>
        <fullName evidence="1">Adenosylcobinamide amidohydrolase</fullName>
    </submittedName>
</protein>
<dbReference type="InterPro" id="IPR002808">
    <property type="entry name" value="AdoCbi_amidolase"/>
</dbReference>
<gene>
    <name evidence="1" type="ORF">ACFOZ4_02655</name>
</gene>
<reference evidence="2" key="1">
    <citation type="journal article" date="2019" name="Int. J. Syst. Evol. Microbiol.">
        <title>The Global Catalogue of Microorganisms (GCM) 10K type strain sequencing project: providing services to taxonomists for standard genome sequencing and annotation.</title>
        <authorList>
            <consortium name="The Broad Institute Genomics Platform"/>
            <consortium name="The Broad Institute Genome Sequencing Center for Infectious Disease"/>
            <person name="Wu L."/>
            <person name="Ma J."/>
        </authorList>
    </citation>
    <scope>NUCLEOTIDE SEQUENCE [LARGE SCALE GENOMIC DNA]</scope>
    <source>
        <strain evidence="2">CGMCC 4.7289</strain>
    </source>
</reference>
<sequence length="218" mass="22518">MRPELVFREEGGLLAPLLVWRLPGAIPTISSGPLGGGIGERRWVMNATVPMSYDRDDPGVHLSDIAGDLGLSGPGAGLMTGVDVARVVTTEDDGVEVFATVGLGRPILAAAPAEDFGELVGTVNIIAFLPARLSDAALVNAVATVTEAKTQALFELGYAATGTSTDAVCVVVSDSGPAEAYGGPRSRWGAPLARAVHQAILRGGRDFRADPVGWSDRT</sequence>
<comment type="caution">
    <text evidence="1">The sequence shown here is derived from an EMBL/GenBank/DDBJ whole genome shotgun (WGS) entry which is preliminary data.</text>
</comment>
<evidence type="ECO:0000313" key="1">
    <source>
        <dbReference type="EMBL" id="MFC4129500.1"/>
    </source>
</evidence>
<keyword evidence="2" id="KW-1185">Reference proteome</keyword>
<dbReference type="EMBL" id="JBHSAY010000003">
    <property type="protein sequence ID" value="MFC4129500.1"/>
    <property type="molecule type" value="Genomic_DNA"/>
</dbReference>
<evidence type="ECO:0000313" key="2">
    <source>
        <dbReference type="Proteomes" id="UP001595816"/>
    </source>
</evidence>
<dbReference type="PANTHER" id="PTHR35336">
    <property type="entry name" value="ADENOSYLCOBINAMIDE AMIDOHYDROLASE"/>
    <property type="match status" value="1"/>
</dbReference>
<dbReference type="InterPro" id="IPR052209">
    <property type="entry name" value="CbiZ"/>
</dbReference>
<organism evidence="1 2">
    <name type="scientific">Hamadaea flava</name>
    <dbReference type="NCBI Taxonomy" id="1742688"/>
    <lineage>
        <taxon>Bacteria</taxon>
        <taxon>Bacillati</taxon>
        <taxon>Actinomycetota</taxon>
        <taxon>Actinomycetes</taxon>
        <taxon>Micromonosporales</taxon>
        <taxon>Micromonosporaceae</taxon>
        <taxon>Hamadaea</taxon>
    </lineage>
</organism>
<dbReference type="PANTHER" id="PTHR35336:SF5">
    <property type="entry name" value="ADENOSYLCOBINAMIDE AMIDOHYDROLASE"/>
    <property type="match status" value="1"/>
</dbReference>
<name>A0ABV8LGW9_9ACTN</name>
<dbReference type="Proteomes" id="UP001595816">
    <property type="component" value="Unassembled WGS sequence"/>
</dbReference>
<accession>A0ABV8LGW9</accession>